<sequence length="176" mass="20442">MNLRIIIIISLIFLTELSFGQHTFDIPDFETKLDTIYDKHDSSFAIGSVVQNGDFKGHRFGYWKEYYSTGELKGSGLMLIEKYVQCCFSGPCTQHYSYKIGNWTYFYKNGSFKAKGTYETQIYNYPTSCRGGYDIIIQKVGSKWEFYDTEGEEIKKTKEIVNELETFYTSWGKHSG</sequence>
<dbReference type="RefSeq" id="WP_378295234.1">
    <property type="nucleotide sequence ID" value="NZ_JBHULE010000035.1"/>
</dbReference>
<comment type="caution">
    <text evidence="1">The sequence shown here is derived from an EMBL/GenBank/DDBJ whole genome shotgun (WGS) entry which is preliminary data.</text>
</comment>
<evidence type="ECO:0000313" key="2">
    <source>
        <dbReference type="Proteomes" id="UP001597319"/>
    </source>
</evidence>
<evidence type="ECO:0000313" key="1">
    <source>
        <dbReference type="EMBL" id="MFD2565421.1"/>
    </source>
</evidence>
<protein>
    <submittedName>
        <fullName evidence="1">Uncharacterized protein</fullName>
    </submittedName>
</protein>
<dbReference type="Proteomes" id="UP001597319">
    <property type="component" value="Unassembled WGS sequence"/>
</dbReference>
<gene>
    <name evidence="1" type="ORF">ACFSR1_22270</name>
</gene>
<reference evidence="2" key="1">
    <citation type="journal article" date="2019" name="Int. J. Syst. Evol. Microbiol.">
        <title>The Global Catalogue of Microorganisms (GCM) 10K type strain sequencing project: providing services to taxonomists for standard genome sequencing and annotation.</title>
        <authorList>
            <consortium name="The Broad Institute Genomics Platform"/>
            <consortium name="The Broad Institute Genome Sequencing Center for Infectious Disease"/>
            <person name="Wu L."/>
            <person name="Ma J."/>
        </authorList>
    </citation>
    <scope>NUCLEOTIDE SEQUENCE [LARGE SCALE GENOMIC DNA]</scope>
    <source>
        <strain evidence="2">KCTC 52274</strain>
    </source>
</reference>
<accession>A0ABW5LMS5</accession>
<organism evidence="1 2">
    <name type="scientific">Aquimarina rubra</name>
    <dbReference type="NCBI Taxonomy" id="1920033"/>
    <lineage>
        <taxon>Bacteria</taxon>
        <taxon>Pseudomonadati</taxon>
        <taxon>Bacteroidota</taxon>
        <taxon>Flavobacteriia</taxon>
        <taxon>Flavobacteriales</taxon>
        <taxon>Flavobacteriaceae</taxon>
        <taxon>Aquimarina</taxon>
    </lineage>
</organism>
<proteinExistence type="predicted"/>
<dbReference type="EMBL" id="JBHULE010000035">
    <property type="protein sequence ID" value="MFD2565421.1"/>
    <property type="molecule type" value="Genomic_DNA"/>
</dbReference>
<name>A0ABW5LMS5_9FLAO</name>
<keyword evidence="2" id="KW-1185">Reference proteome</keyword>